<dbReference type="Gene3D" id="3.30.565.10">
    <property type="entry name" value="Histidine kinase-like ATPase, C-terminal domain"/>
    <property type="match status" value="1"/>
</dbReference>
<dbReference type="GO" id="GO:0005524">
    <property type="term" value="F:ATP binding"/>
    <property type="evidence" value="ECO:0007669"/>
    <property type="project" value="UniProtKB-KW"/>
</dbReference>
<dbReference type="InterPro" id="IPR003594">
    <property type="entry name" value="HATPase_dom"/>
</dbReference>
<comment type="caution">
    <text evidence="16">The sequence shown here is derived from an EMBL/GenBank/DDBJ whole genome shotgun (WGS) entry which is preliminary data.</text>
</comment>
<evidence type="ECO:0000259" key="14">
    <source>
        <dbReference type="PROSITE" id="PS50112"/>
    </source>
</evidence>
<dbReference type="CDD" id="cd06225">
    <property type="entry name" value="HAMP"/>
    <property type="match status" value="1"/>
</dbReference>
<evidence type="ECO:0000313" key="17">
    <source>
        <dbReference type="Proteomes" id="UP000251213"/>
    </source>
</evidence>
<keyword evidence="5" id="KW-0597">Phosphoprotein</keyword>
<comment type="subcellular location">
    <subcellularLocation>
        <location evidence="2">Cell membrane</location>
        <topology evidence="2">Multi-pass membrane protein</topology>
    </subcellularLocation>
</comment>
<dbReference type="Pfam" id="PF00989">
    <property type="entry name" value="PAS"/>
    <property type="match status" value="1"/>
</dbReference>
<dbReference type="GO" id="GO:0006355">
    <property type="term" value="P:regulation of DNA-templated transcription"/>
    <property type="evidence" value="ECO:0007669"/>
    <property type="project" value="InterPro"/>
</dbReference>
<dbReference type="CDD" id="cd00082">
    <property type="entry name" value="HisKA"/>
    <property type="match status" value="1"/>
</dbReference>
<evidence type="ECO:0000259" key="13">
    <source>
        <dbReference type="PROSITE" id="PS50109"/>
    </source>
</evidence>
<evidence type="ECO:0000256" key="7">
    <source>
        <dbReference type="ARBA" id="ARBA00022741"/>
    </source>
</evidence>
<dbReference type="InterPro" id="IPR050351">
    <property type="entry name" value="BphY/WalK/GraS-like"/>
</dbReference>
<dbReference type="Gene3D" id="6.10.340.10">
    <property type="match status" value="1"/>
</dbReference>
<dbReference type="Pfam" id="PF00512">
    <property type="entry name" value="HisKA"/>
    <property type="match status" value="1"/>
</dbReference>
<dbReference type="PROSITE" id="PS50885">
    <property type="entry name" value="HAMP"/>
    <property type="match status" value="1"/>
</dbReference>
<dbReference type="SMART" id="SM00388">
    <property type="entry name" value="HisKA"/>
    <property type="match status" value="1"/>
</dbReference>
<evidence type="ECO:0000256" key="2">
    <source>
        <dbReference type="ARBA" id="ARBA00004651"/>
    </source>
</evidence>
<evidence type="ECO:0000313" key="16">
    <source>
        <dbReference type="EMBL" id="RAL26833.1"/>
    </source>
</evidence>
<dbReference type="InterPro" id="IPR031967">
    <property type="entry name" value="PhoR_single_Cache-like_dom"/>
</dbReference>
<keyword evidence="10" id="KW-0902">Two-component regulatory system</keyword>
<keyword evidence="12" id="KW-1133">Transmembrane helix</keyword>
<dbReference type="InterPro" id="IPR005467">
    <property type="entry name" value="His_kinase_dom"/>
</dbReference>
<dbReference type="AlphaFoldDB" id="A0A364K963"/>
<dbReference type="Proteomes" id="UP000251213">
    <property type="component" value="Unassembled WGS sequence"/>
</dbReference>
<dbReference type="InterPro" id="IPR000014">
    <property type="entry name" value="PAS"/>
</dbReference>
<comment type="catalytic activity">
    <reaction evidence="1">
        <text>ATP + protein L-histidine = ADP + protein N-phospho-L-histidine.</text>
        <dbReference type="EC" id="2.7.13.3"/>
    </reaction>
</comment>
<dbReference type="FunFam" id="1.10.287.130:FF:000001">
    <property type="entry name" value="Two-component sensor histidine kinase"/>
    <property type="match status" value="1"/>
</dbReference>
<gene>
    <name evidence="16" type="ORF">DL897_01930</name>
</gene>
<dbReference type="RefSeq" id="WP_113657438.1">
    <property type="nucleotide sequence ID" value="NZ_KZ845663.1"/>
</dbReference>
<dbReference type="FunFam" id="3.30.565.10:FF:000006">
    <property type="entry name" value="Sensor histidine kinase WalK"/>
    <property type="match status" value="1"/>
</dbReference>
<feature type="domain" description="Histidine kinase" evidence="13">
    <location>
        <begin position="369"/>
        <end position="586"/>
    </location>
</feature>
<keyword evidence="11 12" id="KW-0472">Membrane</keyword>
<protein>
    <recommendedName>
        <fullName evidence="3">histidine kinase</fullName>
        <ecNumber evidence="3">2.7.13.3</ecNumber>
    </recommendedName>
</protein>
<keyword evidence="7" id="KW-0547">Nucleotide-binding</keyword>
<dbReference type="EMBL" id="QJKK01000001">
    <property type="protein sequence ID" value="RAL26833.1"/>
    <property type="molecule type" value="Genomic_DNA"/>
</dbReference>
<evidence type="ECO:0000256" key="5">
    <source>
        <dbReference type="ARBA" id="ARBA00022553"/>
    </source>
</evidence>
<feature type="domain" description="HAMP" evidence="15">
    <location>
        <begin position="189"/>
        <end position="241"/>
    </location>
</feature>
<keyword evidence="8 16" id="KW-0418">Kinase</keyword>
<dbReference type="SMART" id="SM00091">
    <property type="entry name" value="PAS"/>
    <property type="match status" value="1"/>
</dbReference>
<keyword evidence="4" id="KW-1003">Cell membrane</keyword>
<dbReference type="SUPFAM" id="SSF158472">
    <property type="entry name" value="HAMP domain-like"/>
    <property type="match status" value="1"/>
</dbReference>
<dbReference type="InterPro" id="IPR013767">
    <property type="entry name" value="PAS_fold"/>
</dbReference>
<dbReference type="OrthoDB" id="9813151at2"/>
<evidence type="ECO:0000256" key="11">
    <source>
        <dbReference type="ARBA" id="ARBA00023136"/>
    </source>
</evidence>
<keyword evidence="6" id="KW-0808">Transferase</keyword>
<dbReference type="InterPro" id="IPR036097">
    <property type="entry name" value="HisK_dim/P_sf"/>
</dbReference>
<dbReference type="GO" id="GO:0004721">
    <property type="term" value="F:phosphoprotein phosphatase activity"/>
    <property type="evidence" value="ECO:0007669"/>
    <property type="project" value="TreeGrafter"/>
</dbReference>
<sequence length="594" mass="66900">MKSLRSKIISMCWLLIGSSVVGTGIYVAILLKSSYVDSLTGRLVKEAKLIAEMIPWQEYKLHPKKFQTQSERYRKILTARVTFIDANGHVLGDSGEEDIPKGKTGKANSKNYTEVKAALQNKESTFERRDDDIYVAHSVVRDKKVVGVVQLAIDLDDVNRSMHEVWISLIGGLIISFALAGFASSRIAKSVSKPLEEMTQVAVDIAKKGWHNRVRAEGSSEVIRLGQAINRMAYSLQRQMERVRKNKRRLLSVIESMESGLLMINAEGKINLANRAFEQMFGLPASDLIGSLYKEVLSSYDLSSYINEVAEKGIKLRQELHIYYPEERILDASFTPMWMETSGCGVVIVFHDLTAIRRLEQLRKDFVANVSHELKTPITSIRGFSETLLDGAHQDPEICREFLQIILDESIRLQRLISDLLDLSRIESKRVNIIKKSVSIQSLVHSVVKTLEDQIRNKEMELTIQISSDFQVQVDPDSFQQILINLLTNAINYTGVGGKISLMAVDRKEEWKLQIKDTGIGIPKEDLPRIFERFYRVDKARARASGGTGLGLAIVKHLVEIHDGKIQVDSEVGKGTNFTLTFPHQSNLTSEVTK</sequence>
<reference evidence="16 17" key="2">
    <citation type="submission" date="2018-06" db="EMBL/GenBank/DDBJ databases">
        <authorList>
            <person name="Zhirakovskaya E."/>
        </authorList>
    </citation>
    <scope>NUCLEOTIDE SEQUENCE [LARGE SCALE GENOMIC DNA]</scope>
    <source>
        <strain evidence="16 17">FBKL4.011</strain>
    </source>
</reference>
<dbReference type="PROSITE" id="PS50109">
    <property type="entry name" value="HIS_KIN"/>
    <property type="match status" value="1"/>
</dbReference>
<dbReference type="SUPFAM" id="SSF55874">
    <property type="entry name" value="ATPase domain of HSP90 chaperone/DNA topoisomerase II/histidine kinase"/>
    <property type="match status" value="1"/>
</dbReference>
<evidence type="ECO:0000256" key="4">
    <source>
        <dbReference type="ARBA" id="ARBA00022475"/>
    </source>
</evidence>
<keyword evidence="9" id="KW-0067">ATP-binding</keyword>
<evidence type="ECO:0000259" key="15">
    <source>
        <dbReference type="PROSITE" id="PS50885"/>
    </source>
</evidence>
<dbReference type="SUPFAM" id="SSF47384">
    <property type="entry name" value="Homodimeric domain of signal transducing histidine kinase"/>
    <property type="match status" value="1"/>
</dbReference>
<dbReference type="Pfam" id="PF16736">
    <property type="entry name" value="sCache_like"/>
    <property type="match status" value="1"/>
</dbReference>
<dbReference type="Pfam" id="PF00672">
    <property type="entry name" value="HAMP"/>
    <property type="match status" value="1"/>
</dbReference>
<organism evidence="16 17">
    <name type="scientific">Thermoflavimicrobium daqui</name>
    <dbReference type="NCBI Taxonomy" id="2137476"/>
    <lineage>
        <taxon>Bacteria</taxon>
        <taxon>Bacillati</taxon>
        <taxon>Bacillota</taxon>
        <taxon>Bacilli</taxon>
        <taxon>Bacillales</taxon>
        <taxon>Thermoactinomycetaceae</taxon>
        <taxon>Thermoflavimicrobium</taxon>
    </lineage>
</organism>
<dbReference type="CDD" id="cd00075">
    <property type="entry name" value="HATPase"/>
    <property type="match status" value="1"/>
</dbReference>
<proteinExistence type="predicted"/>
<evidence type="ECO:0000256" key="9">
    <source>
        <dbReference type="ARBA" id="ARBA00022840"/>
    </source>
</evidence>
<dbReference type="SUPFAM" id="SSF55785">
    <property type="entry name" value="PYP-like sensor domain (PAS domain)"/>
    <property type="match status" value="1"/>
</dbReference>
<dbReference type="Gene3D" id="3.30.450.20">
    <property type="entry name" value="PAS domain"/>
    <property type="match status" value="1"/>
</dbReference>
<dbReference type="InterPro" id="IPR035965">
    <property type="entry name" value="PAS-like_dom_sf"/>
</dbReference>
<dbReference type="PANTHER" id="PTHR45453:SF1">
    <property type="entry name" value="PHOSPHATE REGULON SENSOR PROTEIN PHOR"/>
    <property type="match status" value="1"/>
</dbReference>
<dbReference type="PROSITE" id="PS50112">
    <property type="entry name" value="PAS"/>
    <property type="match status" value="1"/>
</dbReference>
<dbReference type="InterPro" id="IPR003660">
    <property type="entry name" value="HAMP_dom"/>
</dbReference>
<accession>A0A364K963</accession>
<dbReference type="NCBIfam" id="NF046044">
    <property type="entry name" value="PnpS"/>
    <property type="match status" value="1"/>
</dbReference>
<evidence type="ECO:0000256" key="8">
    <source>
        <dbReference type="ARBA" id="ARBA00022777"/>
    </source>
</evidence>
<dbReference type="EC" id="2.7.13.3" evidence="3"/>
<evidence type="ECO:0000256" key="6">
    <source>
        <dbReference type="ARBA" id="ARBA00022679"/>
    </source>
</evidence>
<feature type="domain" description="PAS" evidence="14">
    <location>
        <begin position="246"/>
        <end position="290"/>
    </location>
</feature>
<evidence type="ECO:0000256" key="1">
    <source>
        <dbReference type="ARBA" id="ARBA00000085"/>
    </source>
</evidence>
<dbReference type="Pfam" id="PF02518">
    <property type="entry name" value="HATPase_c"/>
    <property type="match status" value="1"/>
</dbReference>
<dbReference type="InterPro" id="IPR004358">
    <property type="entry name" value="Sig_transdc_His_kin-like_C"/>
</dbReference>
<keyword evidence="17" id="KW-1185">Reference proteome</keyword>
<dbReference type="GO" id="GO:0016036">
    <property type="term" value="P:cellular response to phosphate starvation"/>
    <property type="evidence" value="ECO:0007669"/>
    <property type="project" value="TreeGrafter"/>
</dbReference>
<keyword evidence="12" id="KW-0812">Transmembrane</keyword>
<reference evidence="16 17" key="1">
    <citation type="submission" date="2018-06" db="EMBL/GenBank/DDBJ databases">
        <title>Thermoflavimicrobium daqus sp. nov., a thermophilic microbe isolated from Moutai-flavour Daqu.</title>
        <authorList>
            <person name="Wang X."/>
            <person name="Zhou H."/>
        </authorList>
    </citation>
    <scope>NUCLEOTIDE SEQUENCE [LARGE SCALE GENOMIC DNA]</scope>
    <source>
        <strain evidence="16 17">FBKL4.011</strain>
    </source>
</reference>
<dbReference type="NCBIfam" id="TIGR00229">
    <property type="entry name" value="sensory_box"/>
    <property type="match status" value="1"/>
</dbReference>
<dbReference type="SMART" id="SM00304">
    <property type="entry name" value="HAMP"/>
    <property type="match status" value="1"/>
</dbReference>
<evidence type="ECO:0000256" key="12">
    <source>
        <dbReference type="SAM" id="Phobius"/>
    </source>
</evidence>
<name>A0A364K963_9BACL</name>
<feature type="transmembrane region" description="Helical" evidence="12">
    <location>
        <begin position="12"/>
        <end position="31"/>
    </location>
</feature>
<dbReference type="PANTHER" id="PTHR45453">
    <property type="entry name" value="PHOSPHATE REGULON SENSOR PROTEIN PHOR"/>
    <property type="match status" value="1"/>
</dbReference>
<evidence type="ECO:0000256" key="10">
    <source>
        <dbReference type="ARBA" id="ARBA00023012"/>
    </source>
</evidence>
<dbReference type="Gene3D" id="1.10.287.130">
    <property type="match status" value="1"/>
</dbReference>
<dbReference type="SMART" id="SM00387">
    <property type="entry name" value="HATPase_c"/>
    <property type="match status" value="1"/>
</dbReference>
<dbReference type="InterPro" id="IPR036890">
    <property type="entry name" value="HATPase_C_sf"/>
</dbReference>
<evidence type="ECO:0000256" key="3">
    <source>
        <dbReference type="ARBA" id="ARBA00012438"/>
    </source>
</evidence>
<dbReference type="GO" id="GO:0000155">
    <property type="term" value="F:phosphorelay sensor kinase activity"/>
    <property type="evidence" value="ECO:0007669"/>
    <property type="project" value="InterPro"/>
</dbReference>
<dbReference type="InterPro" id="IPR003661">
    <property type="entry name" value="HisK_dim/P_dom"/>
</dbReference>
<dbReference type="CDD" id="cd00130">
    <property type="entry name" value="PAS"/>
    <property type="match status" value="1"/>
</dbReference>
<dbReference type="GO" id="GO:0005886">
    <property type="term" value="C:plasma membrane"/>
    <property type="evidence" value="ECO:0007669"/>
    <property type="project" value="UniProtKB-SubCell"/>
</dbReference>
<dbReference type="PRINTS" id="PR00344">
    <property type="entry name" value="BCTRLSENSOR"/>
</dbReference>